<feature type="compositionally biased region" description="Basic and acidic residues" evidence="7">
    <location>
        <begin position="217"/>
        <end position="227"/>
    </location>
</feature>
<feature type="transmembrane region" description="Helical" evidence="8">
    <location>
        <begin position="165"/>
        <end position="183"/>
    </location>
</feature>
<dbReference type="InterPro" id="IPR051311">
    <property type="entry name" value="DedA_domain"/>
</dbReference>
<comment type="similarity">
    <text evidence="2">Belongs to the DedA family.</text>
</comment>
<comment type="caution">
    <text evidence="10">The sequence shown here is derived from an EMBL/GenBank/DDBJ whole genome shotgun (WGS) entry which is preliminary data.</text>
</comment>
<keyword evidence="6 8" id="KW-0472">Membrane</keyword>
<keyword evidence="5 8" id="KW-1133">Transmembrane helix</keyword>
<sequence>MSGDPRFDLWYLCVLAGAVLLGAVLPVLPTGAAVSAGAVLASHSNPIGLVGVLIAGAGGAYVGDLIVYGACRLGGERLAKRVGWLRDNASLDALRVRLSHHEVSVLLTSRLIPGGRVPVLLAAGLAGFSWRRFAVVDLAASSLWAAVYMAIGLLGFALFDEPWQGVLAAIVLVILVTVVSSLVQRQRRRVAAARRAGPEEEAEQTSETSESMPSEAKASEARASDSE</sequence>
<dbReference type="PANTHER" id="PTHR42709">
    <property type="entry name" value="ALKALINE PHOSPHATASE LIKE PROTEIN"/>
    <property type="match status" value="1"/>
</dbReference>
<keyword evidence="11" id="KW-1185">Reference proteome</keyword>
<proteinExistence type="inferred from homology"/>
<keyword evidence="3" id="KW-1003">Cell membrane</keyword>
<dbReference type="PANTHER" id="PTHR42709:SF6">
    <property type="entry name" value="UNDECAPRENYL PHOSPHATE TRANSPORTER A"/>
    <property type="match status" value="1"/>
</dbReference>
<feature type="transmembrane region" description="Helical" evidence="8">
    <location>
        <begin position="48"/>
        <end position="71"/>
    </location>
</feature>
<accession>A0ABY2BRN6</accession>
<comment type="subcellular location">
    <subcellularLocation>
        <location evidence="1">Cell membrane</location>
        <topology evidence="1">Multi-pass membrane protein</topology>
    </subcellularLocation>
</comment>
<evidence type="ECO:0000256" key="1">
    <source>
        <dbReference type="ARBA" id="ARBA00004651"/>
    </source>
</evidence>
<feature type="transmembrane region" description="Helical" evidence="8">
    <location>
        <begin position="9"/>
        <end position="28"/>
    </location>
</feature>
<evidence type="ECO:0000256" key="8">
    <source>
        <dbReference type="SAM" id="Phobius"/>
    </source>
</evidence>
<reference evidence="10 11" key="1">
    <citation type="journal article" date="2015" name="Stand. Genomic Sci.">
        <title>Genomic Encyclopedia of Bacterial and Archaeal Type Strains, Phase III: the genomes of soil and plant-associated and newly described type strains.</title>
        <authorList>
            <person name="Whitman W.B."/>
            <person name="Woyke T."/>
            <person name="Klenk H.P."/>
            <person name="Zhou Y."/>
            <person name="Lilburn T.G."/>
            <person name="Beck B.J."/>
            <person name="De Vos P."/>
            <person name="Vandamme P."/>
            <person name="Eisen J.A."/>
            <person name="Garrity G."/>
            <person name="Hugenholtz P."/>
            <person name="Kyrpides N.C."/>
        </authorList>
    </citation>
    <scope>NUCLEOTIDE SEQUENCE [LARGE SCALE GENOMIC DNA]</scope>
    <source>
        <strain evidence="10 11">VKM Ac-2538</strain>
    </source>
</reference>
<feature type="domain" description="VTT" evidence="9">
    <location>
        <begin position="34"/>
        <end position="152"/>
    </location>
</feature>
<feature type="region of interest" description="Disordered" evidence="7">
    <location>
        <begin position="191"/>
        <end position="227"/>
    </location>
</feature>
<evidence type="ECO:0000256" key="2">
    <source>
        <dbReference type="ARBA" id="ARBA00010792"/>
    </source>
</evidence>
<dbReference type="RefSeq" id="WP_132188188.1">
    <property type="nucleotide sequence ID" value="NZ_SLWM01000002.1"/>
</dbReference>
<evidence type="ECO:0000256" key="5">
    <source>
        <dbReference type="ARBA" id="ARBA00022989"/>
    </source>
</evidence>
<evidence type="ECO:0000256" key="3">
    <source>
        <dbReference type="ARBA" id="ARBA00022475"/>
    </source>
</evidence>
<dbReference type="InterPro" id="IPR032816">
    <property type="entry name" value="VTT_dom"/>
</dbReference>
<evidence type="ECO:0000256" key="4">
    <source>
        <dbReference type="ARBA" id="ARBA00022692"/>
    </source>
</evidence>
<dbReference type="Proteomes" id="UP000295818">
    <property type="component" value="Unassembled WGS sequence"/>
</dbReference>
<dbReference type="EMBL" id="SLWM01000002">
    <property type="protein sequence ID" value="TCO29436.1"/>
    <property type="molecule type" value="Genomic_DNA"/>
</dbReference>
<organism evidence="10 11">
    <name type="scientific">Kribbella orskensis</name>
    <dbReference type="NCBI Taxonomy" id="2512216"/>
    <lineage>
        <taxon>Bacteria</taxon>
        <taxon>Bacillati</taxon>
        <taxon>Actinomycetota</taxon>
        <taxon>Actinomycetes</taxon>
        <taxon>Propionibacteriales</taxon>
        <taxon>Kribbellaceae</taxon>
        <taxon>Kribbella</taxon>
    </lineage>
</organism>
<gene>
    <name evidence="10" type="ORF">EV644_102154</name>
</gene>
<evidence type="ECO:0000256" key="6">
    <source>
        <dbReference type="ARBA" id="ARBA00023136"/>
    </source>
</evidence>
<keyword evidence="4 8" id="KW-0812">Transmembrane</keyword>
<name>A0ABY2BRN6_9ACTN</name>
<evidence type="ECO:0000313" key="11">
    <source>
        <dbReference type="Proteomes" id="UP000295818"/>
    </source>
</evidence>
<evidence type="ECO:0000313" key="10">
    <source>
        <dbReference type="EMBL" id="TCO29436.1"/>
    </source>
</evidence>
<protein>
    <submittedName>
        <fullName evidence="10">Membrane protein DedA with SNARE-associated domain</fullName>
    </submittedName>
</protein>
<evidence type="ECO:0000256" key="7">
    <source>
        <dbReference type="SAM" id="MobiDB-lite"/>
    </source>
</evidence>
<evidence type="ECO:0000259" key="9">
    <source>
        <dbReference type="Pfam" id="PF09335"/>
    </source>
</evidence>
<dbReference type="Pfam" id="PF09335">
    <property type="entry name" value="VTT_dom"/>
    <property type="match status" value="1"/>
</dbReference>
<feature type="transmembrane region" description="Helical" evidence="8">
    <location>
        <begin position="138"/>
        <end position="159"/>
    </location>
</feature>